<keyword evidence="2" id="KW-0808">Transferase</keyword>
<dbReference type="OrthoDB" id="61113at2759"/>
<gene>
    <name evidence="2" type="ORF">FA10DRAFT_264273</name>
</gene>
<dbReference type="Pfam" id="PF13508">
    <property type="entry name" value="Acetyltransf_7"/>
    <property type="match status" value="1"/>
</dbReference>
<name>A0A316YVS1_9BASI</name>
<dbReference type="InterPro" id="IPR000182">
    <property type="entry name" value="GNAT_dom"/>
</dbReference>
<proteinExistence type="predicted"/>
<dbReference type="Proteomes" id="UP000245768">
    <property type="component" value="Unassembled WGS sequence"/>
</dbReference>
<protein>
    <submittedName>
        <fullName evidence="2">Acyl-CoA N-acyltransferase</fullName>
    </submittedName>
</protein>
<accession>A0A316YVS1</accession>
<evidence type="ECO:0000313" key="2">
    <source>
        <dbReference type="EMBL" id="PWN93650.1"/>
    </source>
</evidence>
<dbReference type="InterPro" id="IPR016181">
    <property type="entry name" value="Acyl_CoA_acyltransferase"/>
</dbReference>
<dbReference type="EMBL" id="KZ819634">
    <property type="protein sequence ID" value="PWN93650.1"/>
    <property type="molecule type" value="Genomic_DNA"/>
</dbReference>
<dbReference type="RefSeq" id="XP_025380848.1">
    <property type="nucleotide sequence ID" value="XM_025520585.1"/>
</dbReference>
<dbReference type="PANTHER" id="PTHR42791:SF1">
    <property type="entry name" value="N-ACETYLTRANSFERASE DOMAIN-CONTAINING PROTEIN"/>
    <property type="match status" value="1"/>
</dbReference>
<dbReference type="AlphaFoldDB" id="A0A316YVS1"/>
<evidence type="ECO:0000313" key="3">
    <source>
        <dbReference type="Proteomes" id="UP000245768"/>
    </source>
</evidence>
<dbReference type="PANTHER" id="PTHR42791">
    <property type="entry name" value="GNAT FAMILY ACETYLTRANSFERASE"/>
    <property type="match status" value="1"/>
</dbReference>
<dbReference type="GO" id="GO:0016747">
    <property type="term" value="F:acyltransferase activity, transferring groups other than amino-acyl groups"/>
    <property type="evidence" value="ECO:0007669"/>
    <property type="project" value="InterPro"/>
</dbReference>
<reference evidence="2 3" key="1">
    <citation type="journal article" date="2018" name="Mol. Biol. Evol.">
        <title>Broad Genomic Sampling Reveals a Smut Pathogenic Ancestry of the Fungal Clade Ustilaginomycotina.</title>
        <authorList>
            <person name="Kijpornyongpan T."/>
            <person name="Mondo S.J."/>
            <person name="Barry K."/>
            <person name="Sandor L."/>
            <person name="Lee J."/>
            <person name="Lipzen A."/>
            <person name="Pangilinan J."/>
            <person name="LaButti K."/>
            <person name="Hainaut M."/>
            <person name="Henrissat B."/>
            <person name="Grigoriev I.V."/>
            <person name="Spatafora J.W."/>
            <person name="Aime M.C."/>
        </authorList>
    </citation>
    <scope>NUCLEOTIDE SEQUENCE [LARGE SCALE GENOMIC DNA]</scope>
    <source>
        <strain evidence="2 3">MCA 4198</strain>
    </source>
</reference>
<evidence type="ECO:0000259" key="1">
    <source>
        <dbReference type="PROSITE" id="PS51186"/>
    </source>
</evidence>
<dbReference type="Pfam" id="PF18014">
    <property type="entry name" value="Acetyltransf_18"/>
    <property type="match status" value="1"/>
</dbReference>
<dbReference type="CDD" id="cd04301">
    <property type="entry name" value="NAT_SF"/>
    <property type="match status" value="1"/>
</dbReference>
<dbReference type="InterPro" id="IPR041496">
    <property type="entry name" value="YitH/HolE_GNAT"/>
</dbReference>
<dbReference type="SUPFAM" id="SSF55729">
    <property type="entry name" value="Acyl-CoA N-acyltransferases (Nat)"/>
    <property type="match status" value="1"/>
</dbReference>
<organism evidence="2 3">
    <name type="scientific">Acaromyces ingoldii</name>
    <dbReference type="NCBI Taxonomy" id="215250"/>
    <lineage>
        <taxon>Eukaryota</taxon>
        <taxon>Fungi</taxon>
        <taxon>Dikarya</taxon>
        <taxon>Basidiomycota</taxon>
        <taxon>Ustilaginomycotina</taxon>
        <taxon>Exobasidiomycetes</taxon>
        <taxon>Exobasidiales</taxon>
        <taxon>Cryptobasidiaceae</taxon>
        <taxon>Acaromyces</taxon>
    </lineage>
</organism>
<sequence>MIREPLPSDAGEIRDMYARIGWHYTLEEMRRNLAPCRTFVSIDSTEQQQERAVAVQGSICVCEQKSIWSINGLVVDPLCQGKGIGRVLMQHVLNLAKEAQVPVIVRLVSTTEGMPLYRKLGFQHITTCTLLVRRLAGYARPSLIPVDDGSRFDEAVWSKDAPIIDELSVQATGGCKRSHINRAHLFPGLGISSKAVMIRRAGEAIGFGAVRRTSQFVILGPIVAPSATIAKAVLERLMALAMSDDQFKRPKDSSDATAGGEEVNVRIDVTSDVDVNHELRDWLVNSCGFSVRQDCPLMDWRAGPADPTTANGAQDVNLSQWALLSQGLL</sequence>
<feature type="domain" description="N-acetyltransferase" evidence="1">
    <location>
        <begin position="1"/>
        <end position="162"/>
    </location>
</feature>
<dbReference type="GeneID" id="37042501"/>
<keyword evidence="3" id="KW-1185">Reference proteome</keyword>
<keyword evidence="2" id="KW-0012">Acyltransferase</keyword>
<dbReference type="PROSITE" id="PS51186">
    <property type="entry name" value="GNAT"/>
    <property type="match status" value="1"/>
</dbReference>
<dbReference type="Gene3D" id="3.40.630.30">
    <property type="match status" value="1"/>
</dbReference>
<dbReference type="InParanoid" id="A0A316YVS1"/>
<dbReference type="InterPro" id="IPR052523">
    <property type="entry name" value="Trichothecene_AcTrans"/>
</dbReference>